<dbReference type="EMBL" id="JAUHHV010000005">
    <property type="protein sequence ID" value="KAK1424664.1"/>
    <property type="molecule type" value="Genomic_DNA"/>
</dbReference>
<name>A0AAD8KKH0_TARER</name>
<feature type="compositionally biased region" description="Low complexity" evidence="1">
    <location>
        <begin position="54"/>
        <end position="64"/>
    </location>
</feature>
<keyword evidence="3" id="KW-1185">Reference proteome</keyword>
<accession>A0AAD8KKH0</accession>
<evidence type="ECO:0000313" key="2">
    <source>
        <dbReference type="EMBL" id="KAK1424664.1"/>
    </source>
</evidence>
<sequence length="88" mass="9303">MMINFNSNPTASSSLASVSTQIRGNLILSSNQSLYNSGKEKAASPKSVLRYSSSSINESTAESTHNVAGKEGFDATEDDAPASDFRPE</sequence>
<evidence type="ECO:0000256" key="1">
    <source>
        <dbReference type="SAM" id="MobiDB-lite"/>
    </source>
</evidence>
<dbReference type="AlphaFoldDB" id="A0AAD8KKH0"/>
<proteinExistence type="predicted"/>
<dbReference type="Proteomes" id="UP001229421">
    <property type="component" value="Unassembled WGS sequence"/>
</dbReference>
<gene>
    <name evidence="2" type="ORF">QVD17_19998</name>
</gene>
<organism evidence="2 3">
    <name type="scientific">Tagetes erecta</name>
    <name type="common">African marigold</name>
    <dbReference type="NCBI Taxonomy" id="13708"/>
    <lineage>
        <taxon>Eukaryota</taxon>
        <taxon>Viridiplantae</taxon>
        <taxon>Streptophyta</taxon>
        <taxon>Embryophyta</taxon>
        <taxon>Tracheophyta</taxon>
        <taxon>Spermatophyta</taxon>
        <taxon>Magnoliopsida</taxon>
        <taxon>eudicotyledons</taxon>
        <taxon>Gunneridae</taxon>
        <taxon>Pentapetalae</taxon>
        <taxon>asterids</taxon>
        <taxon>campanulids</taxon>
        <taxon>Asterales</taxon>
        <taxon>Asteraceae</taxon>
        <taxon>Asteroideae</taxon>
        <taxon>Heliantheae alliance</taxon>
        <taxon>Tageteae</taxon>
        <taxon>Tagetes</taxon>
    </lineage>
</organism>
<feature type="region of interest" description="Disordered" evidence="1">
    <location>
        <begin position="54"/>
        <end position="88"/>
    </location>
</feature>
<reference evidence="2" key="1">
    <citation type="journal article" date="2023" name="bioRxiv">
        <title>Improved chromosome-level genome assembly for marigold (Tagetes erecta).</title>
        <authorList>
            <person name="Jiang F."/>
            <person name="Yuan L."/>
            <person name="Wang S."/>
            <person name="Wang H."/>
            <person name="Xu D."/>
            <person name="Wang A."/>
            <person name="Fan W."/>
        </authorList>
    </citation>
    <scope>NUCLEOTIDE SEQUENCE</scope>
    <source>
        <strain evidence="2">WSJ</strain>
        <tissue evidence="2">Leaf</tissue>
    </source>
</reference>
<evidence type="ECO:0000313" key="3">
    <source>
        <dbReference type="Proteomes" id="UP001229421"/>
    </source>
</evidence>
<comment type="caution">
    <text evidence="2">The sequence shown here is derived from an EMBL/GenBank/DDBJ whole genome shotgun (WGS) entry which is preliminary data.</text>
</comment>
<protein>
    <submittedName>
        <fullName evidence="2">Uncharacterized protein</fullName>
    </submittedName>
</protein>